<accession>A0A9P9IXK9</accession>
<gene>
    <name evidence="2" type="ORF">B0J11DRAFT_575325</name>
</gene>
<keyword evidence="3" id="KW-1185">Reference proteome</keyword>
<protein>
    <submittedName>
        <fullName evidence="2">Uncharacterized protein</fullName>
    </submittedName>
</protein>
<evidence type="ECO:0000256" key="1">
    <source>
        <dbReference type="SAM" id="Phobius"/>
    </source>
</evidence>
<proteinExistence type="predicted"/>
<dbReference type="PANTHER" id="PTHR35043">
    <property type="entry name" value="TRANSCRIPTION FACTOR DOMAIN-CONTAINING PROTEIN"/>
    <property type="match status" value="1"/>
</dbReference>
<dbReference type="Proteomes" id="UP000700596">
    <property type="component" value="Unassembled WGS sequence"/>
</dbReference>
<dbReference type="AlphaFoldDB" id="A0A9P9IXK9"/>
<reference evidence="2" key="1">
    <citation type="journal article" date="2021" name="Nat. Commun.">
        <title>Genetic determinants of endophytism in the Arabidopsis root mycobiome.</title>
        <authorList>
            <person name="Mesny F."/>
            <person name="Miyauchi S."/>
            <person name="Thiergart T."/>
            <person name="Pickel B."/>
            <person name="Atanasova L."/>
            <person name="Karlsson M."/>
            <person name="Huettel B."/>
            <person name="Barry K.W."/>
            <person name="Haridas S."/>
            <person name="Chen C."/>
            <person name="Bauer D."/>
            <person name="Andreopoulos W."/>
            <person name="Pangilinan J."/>
            <person name="LaButti K."/>
            <person name="Riley R."/>
            <person name="Lipzen A."/>
            <person name="Clum A."/>
            <person name="Drula E."/>
            <person name="Henrissat B."/>
            <person name="Kohler A."/>
            <person name="Grigoriev I.V."/>
            <person name="Martin F.M."/>
            <person name="Hacquard S."/>
        </authorList>
    </citation>
    <scope>NUCLEOTIDE SEQUENCE</scope>
    <source>
        <strain evidence="2">MPI-CAGE-CH-0243</strain>
    </source>
</reference>
<keyword evidence="1" id="KW-1133">Transmembrane helix</keyword>
<dbReference type="PANTHER" id="PTHR35043:SF7">
    <property type="entry name" value="TRANSCRIPTION FACTOR DOMAIN-CONTAINING PROTEIN"/>
    <property type="match status" value="1"/>
</dbReference>
<feature type="transmembrane region" description="Helical" evidence="1">
    <location>
        <begin position="187"/>
        <end position="205"/>
    </location>
</feature>
<dbReference type="OrthoDB" id="3061561at2759"/>
<organism evidence="2 3">
    <name type="scientific">Dendryphion nanum</name>
    <dbReference type="NCBI Taxonomy" id="256645"/>
    <lineage>
        <taxon>Eukaryota</taxon>
        <taxon>Fungi</taxon>
        <taxon>Dikarya</taxon>
        <taxon>Ascomycota</taxon>
        <taxon>Pezizomycotina</taxon>
        <taxon>Dothideomycetes</taxon>
        <taxon>Pleosporomycetidae</taxon>
        <taxon>Pleosporales</taxon>
        <taxon>Torulaceae</taxon>
        <taxon>Dendryphion</taxon>
    </lineage>
</organism>
<evidence type="ECO:0000313" key="2">
    <source>
        <dbReference type="EMBL" id="KAH7139413.1"/>
    </source>
</evidence>
<sequence>MADIASLPEYVGWYSEPDVRGTGSLLWTCISTILVCTWSALHLNVPKSGISKWGSFARKLRYLALALLAPETIASVACQDWDHSCIMTKKMSSHKTPNEWNQTLSMFIIMGGIAIPDNNGGTIRLPPDYLPIGFESGWWDLQDISSQAVEDKSKANYFTKGITSIQILWFLSQLIGRLATKLPITTLELFTLAYISCAVFAYAFWINKPFDVETPFLIQTNAAFTADCAQAIKSNTEYTQAFLRGEGFISASINGGEYRDAYTV</sequence>
<dbReference type="EMBL" id="JAGMWT010000001">
    <property type="protein sequence ID" value="KAH7139413.1"/>
    <property type="molecule type" value="Genomic_DNA"/>
</dbReference>
<comment type="caution">
    <text evidence="2">The sequence shown here is derived from an EMBL/GenBank/DDBJ whole genome shotgun (WGS) entry which is preliminary data.</text>
</comment>
<evidence type="ECO:0000313" key="3">
    <source>
        <dbReference type="Proteomes" id="UP000700596"/>
    </source>
</evidence>
<keyword evidence="1" id="KW-0812">Transmembrane</keyword>
<name>A0A9P9IXK9_9PLEO</name>
<keyword evidence="1" id="KW-0472">Membrane</keyword>